<proteinExistence type="inferred from homology"/>
<dbReference type="GO" id="GO:0003677">
    <property type="term" value="F:DNA binding"/>
    <property type="evidence" value="ECO:0007669"/>
    <property type="project" value="InterPro"/>
</dbReference>
<keyword evidence="4" id="KW-0808">Transferase</keyword>
<dbReference type="GO" id="GO:0036440">
    <property type="term" value="F:citrate synthase activity"/>
    <property type="evidence" value="ECO:0007669"/>
    <property type="project" value="UniProtKB-EC"/>
</dbReference>
<comment type="similarity">
    <text evidence="2">Belongs to the citrate synthase family.</text>
</comment>
<evidence type="ECO:0000256" key="2">
    <source>
        <dbReference type="ARBA" id="ARBA00010566"/>
    </source>
</evidence>
<accession>A0A346A4W9</accession>
<dbReference type="Proteomes" id="UP000254889">
    <property type="component" value="Chromosome"/>
</dbReference>
<dbReference type="EC" id="2.3.3.16" evidence="3"/>
<protein>
    <recommendedName>
        <fullName evidence="3">citrate synthase (unknown stereospecificity)</fullName>
        <ecNumber evidence="3">2.3.3.16</ecNumber>
    </recommendedName>
</protein>
<name>A0A346A4W9_9HYPH</name>
<dbReference type="InterPro" id="IPR036969">
    <property type="entry name" value="Citrate_synthase_sf"/>
</dbReference>
<dbReference type="InterPro" id="IPR002020">
    <property type="entry name" value="Citrate_synthase"/>
</dbReference>
<dbReference type="Gene3D" id="1.10.580.10">
    <property type="entry name" value="Citrate Synthase, domain 1"/>
    <property type="match status" value="2"/>
</dbReference>
<dbReference type="OrthoDB" id="9786046at2"/>
<dbReference type="GO" id="GO:0006099">
    <property type="term" value="P:tricarboxylic acid cycle"/>
    <property type="evidence" value="ECO:0007669"/>
    <property type="project" value="UniProtKB-UniPathway"/>
</dbReference>
<evidence type="ECO:0000256" key="4">
    <source>
        <dbReference type="ARBA" id="ARBA00022679"/>
    </source>
</evidence>
<dbReference type="GO" id="GO:0006355">
    <property type="term" value="P:regulation of DNA-templated transcription"/>
    <property type="evidence" value="ECO:0007669"/>
    <property type="project" value="InterPro"/>
</dbReference>
<dbReference type="CDD" id="cd06102">
    <property type="entry name" value="citrate_synt_like_2"/>
    <property type="match status" value="1"/>
</dbReference>
<dbReference type="EMBL" id="CP031417">
    <property type="protein sequence ID" value="AXK84216.1"/>
    <property type="molecule type" value="Genomic_DNA"/>
</dbReference>
<sequence>MTRNLIDAASAASRLGITRATLYAYVSRHLVQTHADPDDPRRRLYSADDIARLAKAKARGRKPAVIAATTLDWGLPALDSRIALIDGGKLYYRGQDAAKLAHDQSLEAVARLLWDCGDTDPFAAPAPRPSASWPIVGKQMRDALPTERCTALLPLAGIGTTVTWRHAAQSLWTDAAGLLRAMAAAATATEPSTLPIHRHLAQAWRAGPRKAELIRAALVLCADHELNASAFAARVIASTGASLSACLSGGLGALSGPLHGGTTSLVEMLFDEVDRVGDATRVVRERLRRGDQLPGFGHPLYPDGDPRSRALLRLLPADKTRNALIDAIGAIGGHTPNVDFALVSLRRAAQLPYGAALALFTVGRTAGWIAHALEQQASGAIIRPRARYTGPAPT</sequence>
<gene>
    <name evidence="5" type="ORF">DW352_24870</name>
</gene>
<keyword evidence="6" id="KW-1185">Reference proteome</keyword>
<dbReference type="Pfam" id="PF00285">
    <property type="entry name" value="Citrate_synt"/>
    <property type="match status" value="1"/>
</dbReference>
<dbReference type="RefSeq" id="WP_115694595.1">
    <property type="nucleotide sequence ID" value="NZ_CP031417.1"/>
</dbReference>
<dbReference type="GO" id="GO:0005975">
    <property type="term" value="P:carbohydrate metabolic process"/>
    <property type="evidence" value="ECO:0007669"/>
    <property type="project" value="TreeGrafter"/>
</dbReference>
<reference evidence="5 6" key="1">
    <citation type="submission" date="2018-07" db="EMBL/GenBank/DDBJ databases">
        <authorList>
            <person name="Quirk P.G."/>
            <person name="Krulwich T.A."/>
        </authorList>
    </citation>
    <scope>NUCLEOTIDE SEQUENCE [LARGE SCALE GENOMIC DNA]</scope>
    <source>
        <strain evidence="5 6">CC-BB4</strain>
    </source>
</reference>
<dbReference type="AlphaFoldDB" id="A0A346A4W9"/>
<dbReference type="Gene3D" id="1.10.230.10">
    <property type="entry name" value="Cytochrome P450-Terp, domain 2"/>
    <property type="match status" value="1"/>
</dbReference>
<dbReference type="KEGG" id="ptaw:DW352_24870"/>
<dbReference type="SUPFAM" id="SSF48256">
    <property type="entry name" value="Citrate synthase"/>
    <property type="match status" value="1"/>
</dbReference>
<evidence type="ECO:0000256" key="1">
    <source>
        <dbReference type="ARBA" id="ARBA00004751"/>
    </source>
</evidence>
<comment type="pathway">
    <text evidence="1">Carbohydrate metabolism; tricarboxylic acid cycle; isocitrate from oxaloacetate: step 1/2.</text>
</comment>
<dbReference type="UniPathway" id="UPA00223">
    <property type="reaction ID" value="UER00717"/>
</dbReference>
<dbReference type="GO" id="GO:0005829">
    <property type="term" value="C:cytosol"/>
    <property type="evidence" value="ECO:0007669"/>
    <property type="project" value="TreeGrafter"/>
</dbReference>
<dbReference type="InterPro" id="IPR016143">
    <property type="entry name" value="Citrate_synth-like_sm_a-sub"/>
</dbReference>
<evidence type="ECO:0000256" key="3">
    <source>
        <dbReference type="ARBA" id="ARBA00012972"/>
    </source>
</evidence>
<dbReference type="PANTHER" id="PTHR11739:SF4">
    <property type="entry name" value="CITRATE SYNTHASE, PEROXISOMAL"/>
    <property type="match status" value="1"/>
</dbReference>
<evidence type="ECO:0000313" key="5">
    <source>
        <dbReference type="EMBL" id="AXK84216.1"/>
    </source>
</evidence>
<organism evidence="5 6">
    <name type="scientific">Pseudolabrys taiwanensis</name>
    <dbReference type="NCBI Taxonomy" id="331696"/>
    <lineage>
        <taxon>Bacteria</taxon>
        <taxon>Pseudomonadati</taxon>
        <taxon>Pseudomonadota</taxon>
        <taxon>Alphaproteobacteria</taxon>
        <taxon>Hyphomicrobiales</taxon>
        <taxon>Xanthobacteraceae</taxon>
        <taxon>Pseudolabrys</taxon>
    </lineage>
</organism>
<dbReference type="PRINTS" id="PR00143">
    <property type="entry name" value="CITRTSNTHASE"/>
</dbReference>
<dbReference type="InterPro" id="IPR016142">
    <property type="entry name" value="Citrate_synth-like_lrg_a-sub"/>
</dbReference>
<dbReference type="PANTHER" id="PTHR11739">
    <property type="entry name" value="CITRATE SYNTHASE"/>
    <property type="match status" value="1"/>
</dbReference>
<evidence type="ECO:0000313" key="6">
    <source>
        <dbReference type="Proteomes" id="UP000254889"/>
    </source>
</evidence>